<feature type="transmembrane region" description="Helical" evidence="12">
    <location>
        <begin position="195"/>
        <end position="223"/>
    </location>
</feature>
<keyword evidence="4 12" id="KW-0328">Glycosyltransferase</keyword>
<comment type="similarity">
    <text evidence="3 12">Belongs to the glycosyltransferase 22 family.</text>
</comment>
<keyword evidence="9 12" id="KW-0472">Membrane</keyword>
<gene>
    <name evidence="14" type="ORF">L207DRAFT_640965</name>
</gene>
<feature type="transmembrane region" description="Helical" evidence="12">
    <location>
        <begin position="235"/>
        <end position="258"/>
    </location>
</feature>
<keyword evidence="6 12" id="KW-0812">Transmembrane</keyword>
<evidence type="ECO:0000256" key="2">
    <source>
        <dbReference type="ARBA" id="ARBA00004922"/>
    </source>
</evidence>
<organism evidence="14 15">
    <name type="scientific">Hyaloscypha variabilis (strain UAMH 11265 / GT02V1 / F)</name>
    <name type="common">Meliniomyces variabilis</name>
    <dbReference type="NCBI Taxonomy" id="1149755"/>
    <lineage>
        <taxon>Eukaryota</taxon>
        <taxon>Fungi</taxon>
        <taxon>Dikarya</taxon>
        <taxon>Ascomycota</taxon>
        <taxon>Pezizomycotina</taxon>
        <taxon>Leotiomycetes</taxon>
        <taxon>Helotiales</taxon>
        <taxon>Hyaloscyphaceae</taxon>
        <taxon>Hyaloscypha</taxon>
        <taxon>Hyaloscypha variabilis</taxon>
    </lineage>
</organism>
<keyword evidence="8 12" id="KW-1133">Transmembrane helix</keyword>
<feature type="transmembrane region" description="Helical" evidence="12">
    <location>
        <begin position="344"/>
        <end position="364"/>
    </location>
</feature>
<feature type="transmembrane region" description="Helical" evidence="12">
    <location>
        <begin position="101"/>
        <end position="118"/>
    </location>
</feature>
<keyword evidence="15" id="KW-1185">Reference proteome</keyword>
<feature type="region of interest" description="Disordered" evidence="13">
    <location>
        <begin position="547"/>
        <end position="576"/>
    </location>
</feature>
<comment type="subcellular location">
    <subcellularLocation>
        <location evidence="1 12">Endoplasmic reticulum membrane</location>
        <topology evidence="1 12">Multi-pass membrane protein</topology>
    </subcellularLocation>
</comment>
<evidence type="ECO:0000256" key="11">
    <source>
        <dbReference type="ARBA" id="ARBA00048899"/>
    </source>
</evidence>
<comment type="pathway">
    <text evidence="2">Protein modification; protein glycosylation.</text>
</comment>
<evidence type="ECO:0000256" key="12">
    <source>
        <dbReference type="RuleBase" id="RU363075"/>
    </source>
</evidence>
<evidence type="ECO:0000256" key="4">
    <source>
        <dbReference type="ARBA" id="ARBA00022676"/>
    </source>
</evidence>
<sequence length="633" mass="71313">MKGIDTLLNLLIPTLIILHLLVAPYTKVEESFNIQAAHDIATYGIPIWSIGNVTRIATSLQENYDHFSFPGAVPRTFAGALALAQISRPILAVTGGRYGQYIVRATLGLFNAAALLLFRTRLDKAFGKDVGRWYILLQAAQFHVIYYASRTLPNMFAFGFTTLALRAFVTDIQVQGSNAQRRREQRAELERRQKWGIFLFVFAGVVFRSEIALLLFTQLVVLFFRNRIWSLQTVIMQGLTSASFSVWFTFLIDSFFWWKPIWPELAGFYFNAIQGKSADWGTSPFGYYFSTILPRLLLNPLILMVLIPMGLMLPATRNHTRDLTLPSVSFIAIYSLQPHKEARFIIYVIPPLTAAAALGASYIWTRRTKSLLYRLGSLMLVGSVLLSFVASTAMLLISSLNYPGGQALSQFHDIISHTTWPSEASTPYETLSVHMDVLSCMTGVTRFQELPSGNIPLSKLPVINNRTVQLFYDKTEDEKKLLNPAFWQKFDYALMEAPEQAIGKWEVVVTVFAYAGLELLRPGDGSSFGENLESVYEANQVTKMVDGEEKAPESSDVVHELEEGNPGARSSDDEERRAKEDLKAKLLLEEMAKFGTFNLVRDAVRGVTGGWWIGPRMEPRIRILKRVKEPFPL</sequence>
<feature type="transmembrane region" description="Helical" evidence="12">
    <location>
        <begin position="296"/>
        <end position="315"/>
    </location>
</feature>
<proteinExistence type="inferred from homology"/>
<evidence type="ECO:0000256" key="10">
    <source>
        <dbReference type="ARBA" id="ARBA00044721"/>
    </source>
</evidence>
<evidence type="ECO:0000256" key="6">
    <source>
        <dbReference type="ARBA" id="ARBA00022692"/>
    </source>
</evidence>
<dbReference type="STRING" id="1149755.A0A2J6QY68"/>
<dbReference type="EC" id="2.4.1.-" evidence="12"/>
<keyword evidence="7 12" id="KW-0256">Endoplasmic reticulum</keyword>
<comment type="catalytic activity">
    <reaction evidence="11">
        <text>an alpha-D-Man-(1-&gt;2)-alpha-D-Man-(1-&gt;2)-alpha-D-Man-(1-&gt;3)-[alpha-D-Man-(1-&gt;2)-alpha-D-Man-(1-&gt;3)-alpha-D-Man-(1-&gt;6)]-beta-D-Man-(1-&gt;4)-beta-D-GlcNAc-(1-&gt;4)-alpha-D-GlcNAc-diphospho-di-trans,poly-cis-dolichol + a di-trans,poly-cis-dolichyl beta-D-mannosyl phosphate = an alpha-D-Man-(1-&gt;2)-alpha-D-Man-(1-&gt;2)-alpha-D-Man-(1-&gt;3)-[alpha-D-Man-(1-&gt;2)-alpha-D-Man-(1-&gt;3)-[alpha-D-Man-(1-&gt;6)]-alpha-D-Man-(1-&gt;6)]-beta-D-Man-(1-&gt;4)-beta-D-GlcNAc-(1-&gt;4)-alpha-D-GlcNAc-diphospho-di-trans,poly-cis-dolichol + a di-trans,poly-cis-dolichyl phosphate + H(+)</text>
        <dbReference type="Rhea" id="RHEA:29535"/>
        <dbReference type="Rhea" id="RHEA-COMP:19498"/>
        <dbReference type="Rhea" id="RHEA-COMP:19501"/>
        <dbReference type="Rhea" id="RHEA-COMP:19518"/>
        <dbReference type="Rhea" id="RHEA-COMP:19519"/>
        <dbReference type="ChEBI" id="CHEBI:15378"/>
        <dbReference type="ChEBI" id="CHEBI:57683"/>
        <dbReference type="ChEBI" id="CHEBI:58211"/>
        <dbReference type="ChEBI" id="CHEBI:132517"/>
        <dbReference type="ChEBI" id="CHEBI:132519"/>
        <dbReference type="EC" id="2.4.1.260"/>
    </reaction>
    <physiologicalReaction direction="left-to-right" evidence="11">
        <dbReference type="Rhea" id="RHEA:29536"/>
    </physiologicalReaction>
</comment>
<keyword evidence="5 14" id="KW-0808">Transferase</keyword>
<dbReference type="GO" id="GO:0005789">
    <property type="term" value="C:endoplasmic reticulum membrane"/>
    <property type="evidence" value="ECO:0007669"/>
    <property type="project" value="UniProtKB-SubCell"/>
</dbReference>
<dbReference type="Pfam" id="PF03901">
    <property type="entry name" value="Glyco_transf_22"/>
    <property type="match status" value="1"/>
</dbReference>
<dbReference type="PANTHER" id="PTHR22760:SF1">
    <property type="entry name" value="DOL-P-MAN:MAN(7)GLCNAC(2)-PP-DOL ALPHA-1,6-MANNOSYLTRANSFERASE"/>
    <property type="match status" value="1"/>
</dbReference>
<dbReference type="EMBL" id="KZ613963">
    <property type="protein sequence ID" value="PMD31215.1"/>
    <property type="molecule type" value="Genomic_DNA"/>
</dbReference>
<dbReference type="GO" id="GO:0006487">
    <property type="term" value="P:protein N-linked glycosylation"/>
    <property type="evidence" value="ECO:0007669"/>
    <property type="project" value="TreeGrafter"/>
</dbReference>
<evidence type="ECO:0000256" key="7">
    <source>
        <dbReference type="ARBA" id="ARBA00022824"/>
    </source>
</evidence>
<evidence type="ECO:0000256" key="3">
    <source>
        <dbReference type="ARBA" id="ARBA00007063"/>
    </source>
</evidence>
<evidence type="ECO:0000256" key="13">
    <source>
        <dbReference type="SAM" id="MobiDB-lite"/>
    </source>
</evidence>
<feature type="transmembrane region" description="Helical" evidence="12">
    <location>
        <begin position="7"/>
        <end position="25"/>
    </location>
</feature>
<dbReference type="OrthoDB" id="19039at2759"/>
<accession>A0A2J6QY68</accession>
<dbReference type="PANTHER" id="PTHR22760">
    <property type="entry name" value="GLYCOSYLTRANSFERASE"/>
    <property type="match status" value="1"/>
</dbReference>
<dbReference type="GO" id="GO:0052917">
    <property type="term" value="F:dol-P-Man:Man(7)GlcNAc(2)-PP-Dol alpha-1,6-mannosyltransferase activity"/>
    <property type="evidence" value="ECO:0007669"/>
    <property type="project" value="UniProtKB-EC"/>
</dbReference>
<reference evidence="14 15" key="1">
    <citation type="submission" date="2016-04" db="EMBL/GenBank/DDBJ databases">
        <title>A degradative enzymes factory behind the ericoid mycorrhizal symbiosis.</title>
        <authorList>
            <consortium name="DOE Joint Genome Institute"/>
            <person name="Martino E."/>
            <person name="Morin E."/>
            <person name="Grelet G."/>
            <person name="Kuo A."/>
            <person name="Kohler A."/>
            <person name="Daghino S."/>
            <person name="Barry K."/>
            <person name="Choi C."/>
            <person name="Cichocki N."/>
            <person name="Clum A."/>
            <person name="Copeland A."/>
            <person name="Hainaut M."/>
            <person name="Haridas S."/>
            <person name="Labutti K."/>
            <person name="Lindquist E."/>
            <person name="Lipzen A."/>
            <person name="Khouja H.-R."/>
            <person name="Murat C."/>
            <person name="Ohm R."/>
            <person name="Olson A."/>
            <person name="Spatafora J."/>
            <person name="Veneault-Fourrey C."/>
            <person name="Henrissat B."/>
            <person name="Grigoriev I."/>
            <person name="Martin F."/>
            <person name="Perotto S."/>
        </authorList>
    </citation>
    <scope>NUCLEOTIDE SEQUENCE [LARGE SCALE GENOMIC DNA]</scope>
    <source>
        <strain evidence="14 15">F</strain>
    </source>
</reference>
<dbReference type="Proteomes" id="UP000235786">
    <property type="component" value="Unassembled WGS sequence"/>
</dbReference>
<name>A0A2J6QY68_HYAVF</name>
<dbReference type="UniPathway" id="UPA00378"/>
<dbReference type="AlphaFoldDB" id="A0A2J6QY68"/>
<comment type="function">
    <text evidence="10">Mannosyltransferase that operates in the biosynthetic pathway of dolichol-linked oligosaccharides, the glycan precursors employed in protein asparagine (N)-glycosylation. The assembly of dolichol-linked oligosaccharides begins on the cytosolic side of the endoplasmic reticulum membrane and finishes in its lumen. The sequential addition of sugars to dolichol pyrophosphate produces dolichol-linked oligosaccharides containing fourteen sugars, including two GlcNAcs, nine mannoses and three glucoses. Once assembled, the oligosaccharide is transferred from the lipid to nascent proteins by oligosaccharyltransferases. In the lumen of the endoplasmic reticulum, adds the eighth mannose residue in an alpha-1,6 linkage onto Man(7)GlcNAc(2)-PP-dolichol to produce Man(8)GlcNAc(2)-PP-dolichol.</text>
</comment>
<dbReference type="InterPro" id="IPR005599">
    <property type="entry name" value="GPI_mannosylTrfase"/>
</dbReference>
<evidence type="ECO:0000256" key="9">
    <source>
        <dbReference type="ARBA" id="ARBA00023136"/>
    </source>
</evidence>
<evidence type="ECO:0000256" key="5">
    <source>
        <dbReference type="ARBA" id="ARBA00022679"/>
    </source>
</evidence>
<evidence type="ECO:0000313" key="14">
    <source>
        <dbReference type="EMBL" id="PMD31215.1"/>
    </source>
</evidence>
<evidence type="ECO:0000256" key="1">
    <source>
        <dbReference type="ARBA" id="ARBA00004477"/>
    </source>
</evidence>
<protein>
    <recommendedName>
        <fullName evidence="12">Mannosyltransferase</fullName>
        <ecNumber evidence="12">2.4.1.-</ecNumber>
    </recommendedName>
</protein>
<feature type="transmembrane region" description="Helical" evidence="12">
    <location>
        <begin position="371"/>
        <end position="397"/>
    </location>
</feature>
<feature type="compositionally biased region" description="Basic and acidic residues" evidence="13">
    <location>
        <begin position="547"/>
        <end position="562"/>
    </location>
</feature>
<evidence type="ECO:0000313" key="15">
    <source>
        <dbReference type="Proteomes" id="UP000235786"/>
    </source>
</evidence>
<evidence type="ECO:0000256" key="8">
    <source>
        <dbReference type="ARBA" id="ARBA00022989"/>
    </source>
</evidence>